<feature type="domain" description="Integrase zinc-binding" evidence="1">
    <location>
        <begin position="6"/>
        <end position="31"/>
    </location>
</feature>
<evidence type="ECO:0000313" key="2">
    <source>
        <dbReference type="EMBL" id="KAA3486988.1"/>
    </source>
</evidence>
<dbReference type="Proteomes" id="UP000325315">
    <property type="component" value="Unassembled WGS sequence"/>
</dbReference>
<organism evidence="2 3">
    <name type="scientific">Gossypium australe</name>
    <dbReference type="NCBI Taxonomy" id="47621"/>
    <lineage>
        <taxon>Eukaryota</taxon>
        <taxon>Viridiplantae</taxon>
        <taxon>Streptophyta</taxon>
        <taxon>Embryophyta</taxon>
        <taxon>Tracheophyta</taxon>
        <taxon>Spermatophyta</taxon>
        <taxon>Magnoliopsida</taxon>
        <taxon>eudicotyledons</taxon>
        <taxon>Gunneridae</taxon>
        <taxon>Pentapetalae</taxon>
        <taxon>rosids</taxon>
        <taxon>malvids</taxon>
        <taxon>Malvales</taxon>
        <taxon>Malvaceae</taxon>
        <taxon>Malvoideae</taxon>
        <taxon>Gossypium</taxon>
    </lineage>
</organism>
<dbReference type="InterPro" id="IPR041588">
    <property type="entry name" value="Integrase_H2C2"/>
</dbReference>
<evidence type="ECO:0000313" key="3">
    <source>
        <dbReference type="Proteomes" id="UP000325315"/>
    </source>
</evidence>
<dbReference type="Pfam" id="PF17921">
    <property type="entry name" value="Integrase_H2C2"/>
    <property type="match status" value="1"/>
</dbReference>
<dbReference type="Gene3D" id="1.10.340.70">
    <property type="match status" value="1"/>
</dbReference>
<reference evidence="3" key="1">
    <citation type="journal article" date="2019" name="Plant Biotechnol. J.">
        <title>Genome sequencing of the Australian wild diploid species Gossypium australe highlights disease resistance and delayed gland morphogenesis.</title>
        <authorList>
            <person name="Cai Y."/>
            <person name="Cai X."/>
            <person name="Wang Q."/>
            <person name="Wang P."/>
            <person name="Zhang Y."/>
            <person name="Cai C."/>
            <person name="Xu Y."/>
            <person name="Wang K."/>
            <person name="Zhou Z."/>
            <person name="Wang C."/>
            <person name="Geng S."/>
            <person name="Li B."/>
            <person name="Dong Q."/>
            <person name="Hou Y."/>
            <person name="Wang H."/>
            <person name="Ai P."/>
            <person name="Liu Z."/>
            <person name="Yi F."/>
            <person name="Sun M."/>
            <person name="An G."/>
            <person name="Cheng J."/>
            <person name="Zhang Y."/>
            <person name="Shi Q."/>
            <person name="Xie Y."/>
            <person name="Shi X."/>
            <person name="Chang Y."/>
            <person name="Huang F."/>
            <person name="Chen Y."/>
            <person name="Hong S."/>
            <person name="Mi L."/>
            <person name="Sun Q."/>
            <person name="Zhang L."/>
            <person name="Zhou B."/>
            <person name="Peng R."/>
            <person name="Zhang X."/>
            <person name="Liu F."/>
        </authorList>
    </citation>
    <scope>NUCLEOTIDE SEQUENCE [LARGE SCALE GENOMIC DNA]</scope>
    <source>
        <strain evidence="3">cv. PA1801</strain>
    </source>
</reference>
<keyword evidence="3" id="KW-1185">Reference proteome</keyword>
<dbReference type="OrthoDB" id="5554229at2759"/>
<protein>
    <submittedName>
        <fullName evidence="2">Integrase</fullName>
    </submittedName>
</protein>
<dbReference type="AlphaFoldDB" id="A0A5B6WZP8"/>
<dbReference type="PANTHER" id="PTHR35046">
    <property type="entry name" value="ZINC KNUCKLE (CCHC-TYPE) FAMILY PROTEIN"/>
    <property type="match status" value="1"/>
</dbReference>
<comment type="caution">
    <text evidence="2">The sequence shown here is derived from an EMBL/GenBank/DDBJ whole genome shotgun (WGS) entry which is preliminary data.</text>
</comment>
<accession>A0A5B6WZP8</accession>
<gene>
    <name evidence="2" type="ORF">EPI10_030845</name>
</gene>
<name>A0A5B6WZP8_9ROSI</name>
<evidence type="ECO:0000259" key="1">
    <source>
        <dbReference type="Pfam" id="PF17921"/>
    </source>
</evidence>
<dbReference type="EMBL" id="SMMG02000001">
    <property type="protein sequence ID" value="KAA3486988.1"/>
    <property type="molecule type" value="Genomic_DNA"/>
</dbReference>
<dbReference type="PANTHER" id="PTHR35046:SF9">
    <property type="entry name" value="RNA-DIRECTED DNA POLYMERASE"/>
    <property type="match status" value="1"/>
</dbReference>
<sequence>MVRRPILALVRMMYWWPRMKREISKFVSKCLVKDKHQVLSKVLQPIMISKSKHMKSAHFIPARSNYSLDKLAELLHGVPLSTVFYQDLRFTFGFQGKLHEALGTKLNFSIAFHPQINKQSK</sequence>
<proteinExistence type="predicted"/>